<protein>
    <submittedName>
        <fullName evidence="7">STAS domain-containing protein</fullName>
    </submittedName>
</protein>
<dbReference type="Pfam" id="PF00916">
    <property type="entry name" value="Sulfate_transp"/>
    <property type="match status" value="1"/>
</dbReference>
<accession>A0A5J5FUI8</accession>
<keyword evidence="2 5" id="KW-0812">Transmembrane</keyword>
<dbReference type="AlphaFoldDB" id="A0A5J5FUI8"/>
<name>A0A5J5FUI8_9BACL</name>
<evidence type="ECO:0000313" key="8">
    <source>
        <dbReference type="Proteomes" id="UP000367750"/>
    </source>
</evidence>
<dbReference type="EMBL" id="VYKK01000030">
    <property type="protein sequence ID" value="KAA8997199.1"/>
    <property type="molecule type" value="Genomic_DNA"/>
</dbReference>
<feature type="transmembrane region" description="Helical" evidence="5">
    <location>
        <begin position="68"/>
        <end position="86"/>
    </location>
</feature>
<keyword evidence="4 5" id="KW-0472">Membrane</keyword>
<feature type="transmembrane region" description="Helical" evidence="5">
    <location>
        <begin position="285"/>
        <end position="307"/>
    </location>
</feature>
<dbReference type="SUPFAM" id="SSF52091">
    <property type="entry name" value="SpoIIaa-like"/>
    <property type="match status" value="1"/>
</dbReference>
<evidence type="ECO:0000313" key="7">
    <source>
        <dbReference type="EMBL" id="KAA8997199.1"/>
    </source>
</evidence>
<dbReference type="Gene3D" id="3.30.750.24">
    <property type="entry name" value="STAS domain"/>
    <property type="match status" value="1"/>
</dbReference>
<dbReference type="RefSeq" id="WP_150459664.1">
    <property type="nucleotide sequence ID" value="NZ_VYKK01000030.1"/>
</dbReference>
<feature type="transmembrane region" description="Helical" evidence="5">
    <location>
        <begin position="241"/>
        <end position="265"/>
    </location>
</feature>
<comment type="caution">
    <text evidence="7">The sequence shown here is derived from an EMBL/GenBank/DDBJ whole genome shotgun (WGS) entry which is preliminary data.</text>
</comment>
<dbReference type="OrthoDB" id="9771198at2"/>
<dbReference type="GO" id="GO:0055085">
    <property type="term" value="P:transmembrane transport"/>
    <property type="evidence" value="ECO:0007669"/>
    <property type="project" value="InterPro"/>
</dbReference>
<keyword evidence="3 5" id="KW-1133">Transmembrane helix</keyword>
<evidence type="ECO:0000259" key="6">
    <source>
        <dbReference type="PROSITE" id="PS50801"/>
    </source>
</evidence>
<dbReference type="InterPro" id="IPR011547">
    <property type="entry name" value="SLC26A/SulP_dom"/>
</dbReference>
<dbReference type="InterPro" id="IPR036513">
    <property type="entry name" value="STAS_dom_sf"/>
</dbReference>
<dbReference type="Proteomes" id="UP000367750">
    <property type="component" value="Unassembled WGS sequence"/>
</dbReference>
<evidence type="ECO:0000256" key="2">
    <source>
        <dbReference type="ARBA" id="ARBA00022692"/>
    </source>
</evidence>
<evidence type="ECO:0000256" key="1">
    <source>
        <dbReference type="ARBA" id="ARBA00004141"/>
    </source>
</evidence>
<feature type="transmembrane region" description="Helical" evidence="5">
    <location>
        <begin position="377"/>
        <end position="404"/>
    </location>
</feature>
<comment type="subcellular location">
    <subcellularLocation>
        <location evidence="1">Membrane</location>
        <topology evidence="1">Multi-pass membrane protein</topology>
    </subcellularLocation>
</comment>
<feature type="transmembrane region" description="Helical" evidence="5">
    <location>
        <begin position="123"/>
        <end position="147"/>
    </location>
</feature>
<evidence type="ECO:0000256" key="5">
    <source>
        <dbReference type="SAM" id="Phobius"/>
    </source>
</evidence>
<proteinExistence type="predicted"/>
<reference evidence="7 8" key="1">
    <citation type="submission" date="2019-09" db="EMBL/GenBank/DDBJ databases">
        <title>Bacillus ochoae sp. nov., Paenibacillus whitsoniae sp. nov., Paenibacillus spiritus sp. nov. Isolated from the Mars Exploration Rover during spacecraft assembly.</title>
        <authorList>
            <person name="Seuylemezian A."/>
            <person name="Vaishampayan P."/>
        </authorList>
    </citation>
    <scope>NUCLEOTIDE SEQUENCE [LARGE SCALE GENOMIC DNA]</scope>
    <source>
        <strain evidence="7 8">MER_111</strain>
    </source>
</reference>
<gene>
    <name evidence="7" type="ORF">F4V43_18070</name>
</gene>
<dbReference type="Pfam" id="PF01740">
    <property type="entry name" value="STAS"/>
    <property type="match status" value="1"/>
</dbReference>
<evidence type="ECO:0000256" key="4">
    <source>
        <dbReference type="ARBA" id="ARBA00023136"/>
    </source>
</evidence>
<feature type="transmembrane region" description="Helical" evidence="5">
    <location>
        <begin position="340"/>
        <end position="357"/>
    </location>
</feature>
<dbReference type="PROSITE" id="PS50801">
    <property type="entry name" value="STAS"/>
    <property type="match status" value="1"/>
</dbReference>
<evidence type="ECO:0000256" key="3">
    <source>
        <dbReference type="ARBA" id="ARBA00022989"/>
    </source>
</evidence>
<feature type="transmembrane region" description="Helical" evidence="5">
    <location>
        <begin position="92"/>
        <end position="111"/>
    </location>
</feature>
<feature type="domain" description="STAS" evidence="6">
    <location>
        <begin position="437"/>
        <end position="541"/>
    </location>
</feature>
<dbReference type="InterPro" id="IPR001902">
    <property type="entry name" value="SLC26A/SulP_fam"/>
</dbReference>
<feature type="transmembrane region" description="Helical" evidence="5">
    <location>
        <begin position="313"/>
        <end position="333"/>
    </location>
</feature>
<feature type="transmembrane region" description="Helical" evidence="5">
    <location>
        <begin position="20"/>
        <end position="40"/>
    </location>
</feature>
<keyword evidence="8" id="KW-1185">Reference proteome</keyword>
<dbReference type="CDD" id="cd07042">
    <property type="entry name" value="STAS_SulP_like_sulfate_transporter"/>
    <property type="match status" value="1"/>
</dbReference>
<organism evidence="7 8">
    <name type="scientific">Paenibacillus spiritus</name>
    <dbReference type="NCBI Taxonomy" id="2496557"/>
    <lineage>
        <taxon>Bacteria</taxon>
        <taxon>Bacillati</taxon>
        <taxon>Bacillota</taxon>
        <taxon>Bacilli</taxon>
        <taxon>Bacillales</taxon>
        <taxon>Paenibacillaceae</taxon>
        <taxon>Paenibacillus</taxon>
    </lineage>
</organism>
<dbReference type="PANTHER" id="PTHR11814">
    <property type="entry name" value="SULFATE TRANSPORTER"/>
    <property type="match status" value="1"/>
</dbReference>
<dbReference type="GO" id="GO:0016020">
    <property type="term" value="C:membrane"/>
    <property type="evidence" value="ECO:0007669"/>
    <property type="project" value="UniProtKB-SubCell"/>
</dbReference>
<sequence length="597" mass="62259">MKRESRFEGYNLASLRKDLIAGILVGVIAIPLGMAFAIASGVKPEYGIYTTIVAGTLISLLGGSKFQIGGPTGAFIPILFAIGARYGYENLLIAGLMAGVILVLMGLLRLGGLIRFIPKPVTVGFTAGIAVIIFTGQIASFLGLRGVRRHEAFLGNMHEVAIRLGTVNGYSIATACICLAVLLAAARFAPKLPGSLLGLVAATLAASLCFPGQVATIGTSYGDIPSTLPAFHVPAVTWDRIVSLIRPALLIALLGAIESLLSAVVADGMTGSRHDSNRELIGQGIANICAPLFGGIPATGAIARTATNIRSGAASPVSGVVHGAAVLLILLAMAPYASRIPLAAMAPILMMVAWNMSERKACVRLLKTRTGDSLVLAVTFLLTVFTDLPTAVEAGLALAVLLFVKRMGEAHGVAKALPDPESVKVLPQKVSAGQDCPQIGIYNVEGPLFFGTANRFGDALPPLVPDGPKAIILRMGRVPLIDLTGESHLAEWAGRVRSAGGRLLISGIQPQPLELLKKSGLYDRIGAANFCAHTEEAILSAQSGIDRGQCAGCRYAAFRECGVLSGSEGRPRQGLTGYSRGRTAAWDWSAGIQSNEM</sequence>
<feature type="transmembrane region" description="Helical" evidence="5">
    <location>
        <begin position="196"/>
        <end position="221"/>
    </location>
</feature>
<dbReference type="InterPro" id="IPR002645">
    <property type="entry name" value="STAS_dom"/>
</dbReference>
<feature type="transmembrane region" description="Helical" evidence="5">
    <location>
        <begin position="167"/>
        <end position="189"/>
    </location>
</feature>